<dbReference type="InterPro" id="IPR006059">
    <property type="entry name" value="SBP"/>
</dbReference>
<dbReference type="PANTHER" id="PTHR43649">
    <property type="entry name" value="ARABINOSE-BINDING PROTEIN-RELATED"/>
    <property type="match status" value="1"/>
</dbReference>
<protein>
    <submittedName>
        <fullName evidence="2">Extracellular solute-binding protein</fullName>
    </submittedName>
</protein>
<name>A0AAU7V8K7_9ACTO</name>
<organism evidence="2">
    <name type="scientific">Scrofimicrobium appendicitidis</name>
    <dbReference type="NCBI Taxonomy" id="3079930"/>
    <lineage>
        <taxon>Bacteria</taxon>
        <taxon>Bacillati</taxon>
        <taxon>Actinomycetota</taxon>
        <taxon>Actinomycetes</taxon>
        <taxon>Actinomycetales</taxon>
        <taxon>Actinomycetaceae</taxon>
        <taxon>Scrofimicrobium</taxon>
    </lineage>
</organism>
<proteinExistence type="predicted"/>
<gene>
    <name evidence="2" type="ORF">SAC06_01885</name>
</gene>
<dbReference type="RefSeq" id="WP_350258528.1">
    <property type="nucleotide sequence ID" value="NZ_CP138335.1"/>
</dbReference>
<dbReference type="Pfam" id="PF01547">
    <property type="entry name" value="SBP_bac_1"/>
    <property type="match status" value="1"/>
</dbReference>
<evidence type="ECO:0000313" key="2">
    <source>
        <dbReference type="EMBL" id="XBW08329.1"/>
    </source>
</evidence>
<keyword evidence="1" id="KW-0732">Signal</keyword>
<feature type="chain" id="PRO_5043425750" evidence="1">
    <location>
        <begin position="23"/>
        <end position="468"/>
    </location>
</feature>
<dbReference type="InterPro" id="IPR050490">
    <property type="entry name" value="Bact_solute-bd_prot1"/>
</dbReference>
<dbReference type="PROSITE" id="PS51257">
    <property type="entry name" value="PROKAR_LIPOPROTEIN"/>
    <property type="match status" value="1"/>
</dbReference>
<dbReference type="EMBL" id="CP138335">
    <property type="protein sequence ID" value="XBW08329.1"/>
    <property type="molecule type" value="Genomic_DNA"/>
</dbReference>
<dbReference type="Gene3D" id="3.40.190.10">
    <property type="entry name" value="Periplasmic binding protein-like II"/>
    <property type="match status" value="2"/>
</dbReference>
<dbReference type="AlphaFoldDB" id="A0AAU7V8K7"/>
<sequence>MLNKTRVISTAGGALLLATSLAACGGGQPADQSGDATDAVTLSFTANAIVGGKNSAEAEWIQDWVIPNFEKEMADQGKNVKVNFEPQGVDDEDYKTKLALDLQSGGGADVFAIDGIWVGEFAEAGYIKPLEEVAPNSASWDGWEQIDDSVQQALAFDGQRYGVPQGADGRVIYYNKDLFKEAGLPTDWQPTSWDEILDAARALKKLDGVIPIQLNAGTAMGEATTMQGILPMLAGAGGSVWQDGKWLGDTPQLEDVMNLYRTIYVDEQLGDPILQQEASGRDTSFQQFADGQIGILLEGDYFWRSVVNPAEGVGTAPMENRDEVVGYALIPAMNPGTGINGQDFVSMSGGTGRVLNPNSKNPDLAWELLAFMNSADAYKAKAAGTLSISPRADVNEELLKADPMLTFVSNEVLPITAYRPGLAAYPEVSLALQQASLDVVSGTPVSDALATYVSTMGNIVGAENVSSK</sequence>
<reference evidence="2" key="1">
    <citation type="submission" date="2023-11" db="EMBL/GenBank/DDBJ databases">
        <title>Scrofimicrobium hongkongense sp. nov., isolated from a patient with peritonitis.</title>
        <authorList>
            <person name="Lao H.Y."/>
            <person name="Wong A.Y.P."/>
            <person name="Ng T.L."/>
            <person name="Wong R.Y.L."/>
            <person name="Yau M.C.Y."/>
            <person name="Lam J.Y.W."/>
            <person name="Siu G.K.H."/>
        </authorList>
    </citation>
    <scope>NUCLEOTIDE SEQUENCE</scope>
    <source>
        <strain evidence="2">R131</strain>
    </source>
</reference>
<dbReference type="KEGG" id="sapp:SAC06_01885"/>
<dbReference type="SUPFAM" id="SSF53850">
    <property type="entry name" value="Periplasmic binding protein-like II"/>
    <property type="match status" value="1"/>
</dbReference>
<evidence type="ECO:0000256" key="1">
    <source>
        <dbReference type="SAM" id="SignalP"/>
    </source>
</evidence>
<feature type="signal peptide" evidence="1">
    <location>
        <begin position="1"/>
        <end position="22"/>
    </location>
</feature>
<dbReference type="PANTHER" id="PTHR43649:SF14">
    <property type="entry name" value="BLR3389 PROTEIN"/>
    <property type="match status" value="1"/>
</dbReference>
<accession>A0AAU7V8K7</accession>